<evidence type="ECO:0000256" key="2">
    <source>
        <dbReference type="ARBA" id="ARBA00005619"/>
    </source>
</evidence>
<evidence type="ECO:0000256" key="1">
    <source>
        <dbReference type="ARBA" id="ARBA00004389"/>
    </source>
</evidence>
<dbReference type="OrthoDB" id="41266at2759"/>
<dbReference type="Pfam" id="PF09439">
    <property type="entry name" value="SRPRB"/>
    <property type="match status" value="1"/>
</dbReference>
<dbReference type="EMBL" id="LFVZ01000015">
    <property type="protein sequence ID" value="KTW25903.1"/>
    <property type="molecule type" value="Genomic_DNA"/>
</dbReference>
<evidence type="ECO:0000256" key="5">
    <source>
        <dbReference type="ARBA" id="ARBA00022741"/>
    </source>
</evidence>
<dbReference type="GeneID" id="28937893"/>
<keyword evidence="10" id="KW-0675">Receptor</keyword>
<comment type="caution">
    <text evidence="11">The sequence shown here is derived from an EMBL/GenBank/DDBJ whole genome shotgun (WGS) entry which is preliminary data.</text>
</comment>
<dbReference type="InterPro" id="IPR019009">
    <property type="entry name" value="SRP_receptor_beta_su"/>
</dbReference>
<keyword evidence="8" id="KW-0342">GTP-binding</keyword>
<dbReference type="GO" id="GO:0005789">
    <property type="term" value="C:endoplasmic reticulum membrane"/>
    <property type="evidence" value="ECO:0007669"/>
    <property type="project" value="UniProtKB-SubCell"/>
</dbReference>
<evidence type="ECO:0000313" key="12">
    <source>
        <dbReference type="Proteomes" id="UP000054454"/>
    </source>
</evidence>
<dbReference type="AlphaFoldDB" id="A0A0W4ZBX4"/>
<evidence type="ECO:0000256" key="9">
    <source>
        <dbReference type="ARBA" id="ARBA00023136"/>
    </source>
</evidence>
<name>A0A0W4ZBX4_PNEC8</name>
<keyword evidence="5" id="KW-0547">Nucleotide-binding</keyword>
<dbReference type="RefSeq" id="XP_018224483.1">
    <property type="nucleotide sequence ID" value="XM_018371690.1"/>
</dbReference>
<protein>
    <recommendedName>
        <fullName evidence="3">Signal recognition particle receptor subunit beta</fullName>
    </recommendedName>
</protein>
<comment type="similarity">
    <text evidence="2">Belongs to the SRP receptor beta subunit family.</text>
</comment>
<dbReference type="Gene3D" id="3.40.50.300">
    <property type="entry name" value="P-loop containing nucleotide triphosphate hydrolases"/>
    <property type="match status" value="1"/>
</dbReference>
<sequence length="193" mass="22216">MGVQGSGKTSFFTKLCYGHKQKVYTSTQFNETVCRFFPGKKLILIDFPGHLKFYHLFTEIKNIKGIIFMIDSSSIIKNADHVVNQFYRVLKDARSKKIKDILIAANKEDLFTSLPCTRISSIIEEKLLEIVSLRLKGIAEIDKKIDDDDDDWLLDSEETVHLNNIKGFNIVILSGSVKNDHLSPWINWMSHFF</sequence>
<evidence type="ECO:0000256" key="8">
    <source>
        <dbReference type="ARBA" id="ARBA00023134"/>
    </source>
</evidence>
<keyword evidence="7" id="KW-1133">Transmembrane helix</keyword>
<organism evidence="11 12">
    <name type="scientific">Pneumocystis carinii (strain B80)</name>
    <name type="common">Rat pneumocystis pneumonia agent</name>
    <name type="synonym">Pneumocystis carinii f. sp. carinii</name>
    <dbReference type="NCBI Taxonomy" id="1408658"/>
    <lineage>
        <taxon>Eukaryota</taxon>
        <taxon>Fungi</taxon>
        <taxon>Dikarya</taxon>
        <taxon>Ascomycota</taxon>
        <taxon>Taphrinomycotina</taxon>
        <taxon>Pneumocystomycetes</taxon>
        <taxon>Pneumocystaceae</taxon>
        <taxon>Pneumocystis</taxon>
    </lineage>
</organism>
<keyword evidence="4" id="KW-0812">Transmembrane</keyword>
<dbReference type="GO" id="GO:0005525">
    <property type="term" value="F:GTP binding"/>
    <property type="evidence" value="ECO:0007669"/>
    <property type="project" value="UniProtKB-KW"/>
</dbReference>
<dbReference type="VEuPathDB" id="FungiDB:T552_03177"/>
<dbReference type="InterPro" id="IPR027417">
    <property type="entry name" value="P-loop_NTPase"/>
</dbReference>
<proteinExistence type="inferred from homology"/>
<gene>
    <name evidence="11" type="ORF">T552_03177</name>
</gene>
<comment type="subcellular location">
    <subcellularLocation>
        <location evidence="1">Endoplasmic reticulum membrane</location>
        <topology evidence="1">Single-pass membrane protein</topology>
    </subcellularLocation>
</comment>
<keyword evidence="9" id="KW-0472">Membrane</keyword>
<evidence type="ECO:0000313" key="11">
    <source>
        <dbReference type="EMBL" id="KTW25903.1"/>
    </source>
</evidence>
<evidence type="ECO:0000256" key="4">
    <source>
        <dbReference type="ARBA" id="ARBA00022692"/>
    </source>
</evidence>
<evidence type="ECO:0000256" key="3">
    <source>
        <dbReference type="ARBA" id="ARBA00020256"/>
    </source>
</evidence>
<keyword evidence="6" id="KW-0256">Endoplasmic reticulum</keyword>
<reference evidence="12" key="1">
    <citation type="journal article" date="2016" name="Nat. Commun.">
        <title>Genome analysis of three Pneumocystis species reveals adaptation mechanisms to life exclusively in mammalian hosts.</title>
        <authorList>
            <person name="Ma L."/>
            <person name="Chen Z."/>
            <person name="Huang D.W."/>
            <person name="Kutty G."/>
            <person name="Ishihara M."/>
            <person name="Wang H."/>
            <person name="Abouelleil A."/>
            <person name="Bishop L."/>
            <person name="Davey E."/>
            <person name="Deng R."/>
            <person name="Deng X."/>
            <person name="Fan L."/>
            <person name="Fantoni G."/>
            <person name="Fitzgerald M."/>
            <person name="Gogineni E."/>
            <person name="Goldberg J.M."/>
            <person name="Handley G."/>
            <person name="Hu X."/>
            <person name="Huber C."/>
            <person name="Jiao X."/>
            <person name="Jones K."/>
            <person name="Levin J.Z."/>
            <person name="Liu Y."/>
            <person name="Macdonald P."/>
            <person name="Melnikov A."/>
            <person name="Raley C."/>
            <person name="Sassi M."/>
            <person name="Sherman B.T."/>
            <person name="Song X."/>
            <person name="Sykes S."/>
            <person name="Tran B."/>
            <person name="Walsh L."/>
            <person name="Xia Y."/>
            <person name="Yang J."/>
            <person name="Young S."/>
            <person name="Zeng Q."/>
            <person name="Zheng X."/>
            <person name="Stephens R."/>
            <person name="Nusbaum C."/>
            <person name="Birren B.W."/>
            <person name="Azadi P."/>
            <person name="Lempicki R.A."/>
            <person name="Cuomo C.A."/>
            <person name="Kovacs J.A."/>
        </authorList>
    </citation>
    <scope>NUCLEOTIDE SEQUENCE [LARGE SCALE GENOMIC DNA]</scope>
    <source>
        <strain evidence="12">B80</strain>
    </source>
</reference>
<dbReference type="Proteomes" id="UP000054454">
    <property type="component" value="Unassembled WGS sequence"/>
</dbReference>
<accession>A0A0W4ZBX4</accession>
<keyword evidence="12" id="KW-1185">Reference proteome</keyword>
<evidence type="ECO:0000256" key="6">
    <source>
        <dbReference type="ARBA" id="ARBA00022824"/>
    </source>
</evidence>
<dbReference type="SUPFAM" id="SSF52540">
    <property type="entry name" value="P-loop containing nucleoside triphosphate hydrolases"/>
    <property type="match status" value="1"/>
</dbReference>
<evidence type="ECO:0000256" key="10">
    <source>
        <dbReference type="ARBA" id="ARBA00023170"/>
    </source>
</evidence>
<evidence type="ECO:0000256" key="7">
    <source>
        <dbReference type="ARBA" id="ARBA00022989"/>
    </source>
</evidence>